<dbReference type="Proteomes" id="UP000198994">
    <property type="component" value="Unassembled WGS sequence"/>
</dbReference>
<dbReference type="Gene3D" id="1.10.10.10">
    <property type="entry name" value="Winged helix-like DNA-binding domain superfamily/Winged helix DNA-binding domain"/>
    <property type="match status" value="1"/>
</dbReference>
<dbReference type="AlphaFoldDB" id="A0A1G7J4D3"/>
<dbReference type="SUPFAM" id="SSF46785">
    <property type="entry name" value="Winged helix' DNA-binding domain"/>
    <property type="match status" value="1"/>
</dbReference>
<feature type="domain" description="HTH iclR-type" evidence="1">
    <location>
        <begin position="61"/>
        <end position="92"/>
    </location>
</feature>
<dbReference type="CDD" id="cd00090">
    <property type="entry name" value="HTH_ARSR"/>
    <property type="match status" value="1"/>
</dbReference>
<reference evidence="3" key="1">
    <citation type="submission" date="2016-10" db="EMBL/GenBank/DDBJ databases">
        <authorList>
            <person name="Varghese N."/>
            <person name="Submissions S."/>
        </authorList>
    </citation>
    <scope>NUCLEOTIDE SEQUENCE [LARGE SCALE GENOMIC DNA]</scope>
    <source>
        <strain evidence="3">DSM 10146</strain>
    </source>
</reference>
<dbReference type="Pfam" id="PF09339">
    <property type="entry name" value="HTH_IclR"/>
    <property type="match status" value="1"/>
</dbReference>
<name>A0A1G7J4D3_9RHOB</name>
<dbReference type="InterPro" id="IPR005471">
    <property type="entry name" value="Tscrpt_reg_IclR_N"/>
</dbReference>
<proteinExistence type="predicted"/>
<evidence type="ECO:0000259" key="1">
    <source>
        <dbReference type="Pfam" id="PF09339"/>
    </source>
</evidence>
<protein>
    <submittedName>
        <fullName evidence="2">IclR helix-turn-helix domain-containing protein</fullName>
    </submittedName>
</protein>
<keyword evidence="3" id="KW-1185">Reference proteome</keyword>
<dbReference type="STRING" id="282683.SAMN04488105_11470"/>
<dbReference type="GO" id="GO:0006355">
    <property type="term" value="P:regulation of DNA-templated transcription"/>
    <property type="evidence" value="ECO:0007669"/>
    <property type="project" value="InterPro"/>
</dbReference>
<accession>A0A1G7J4D3</accession>
<dbReference type="GO" id="GO:0003677">
    <property type="term" value="F:DNA binding"/>
    <property type="evidence" value="ECO:0007669"/>
    <property type="project" value="InterPro"/>
</dbReference>
<dbReference type="RefSeq" id="WP_089962439.1">
    <property type="nucleotide sequence ID" value="NZ_FNAV01000014.1"/>
</dbReference>
<evidence type="ECO:0000313" key="2">
    <source>
        <dbReference type="EMBL" id="SDF19379.1"/>
    </source>
</evidence>
<dbReference type="OrthoDB" id="6057486at2"/>
<dbReference type="InterPro" id="IPR036390">
    <property type="entry name" value="WH_DNA-bd_sf"/>
</dbReference>
<gene>
    <name evidence="2" type="ORF">SAMN04488105_11470</name>
</gene>
<sequence length="140" mass="15872">MNDAISSQQEPDAMRAAVQSQIIDCLNRFYAMESGMWGKPLDSLIIRTVVQGRMQGKLYDFSALSEALDLPISTLHRKINSLVESGYLRREPVGKSIYIAPTERTSVRFDESFEAMVTTLRRLYRGEYNFDGAPNLCDEP</sequence>
<dbReference type="InterPro" id="IPR011991">
    <property type="entry name" value="ArsR-like_HTH"/>
</dbReference>
<evidence type="ECO:0000313" key="3">
    <source>
        <dbReference type="Proteomes" id="UP000198994"/>
    </source>
</evidence>
<dbReference type="InterPro" id="IPR036388">
    <property type="entry name" value="WH-like_DNA-bd_sf"/>
</dbReference>
<organism evidence="2 3">
    <name type="scientific">Salipiger thiooxidans</name>
    <dbReference type="NCBI Taxonomy" id="282683"/>
    <lineage>
        <taxon>Bacteria</taxon>
        <taxon>Pseudomonadati</taxon>
        <taxon>Pseudomonadota</taxon>
        <taxon>Alphaproteobacteria</taxon>
        <taxon>Rhodobacterales</taxon>
        <taxon>Roseobacteraceae</taxon>
        <taxon>Salipiger</taxon>
    </lineage>
</organism>
<dbReference type="EMBL" id="FNAV01000014">
    <property type="protein sequence ID" value="SDF19379.1"/>
    <property type="molecule type" value="Genomic_DNA"/>
</dbReference>